<dbReference type="Pfam" id="PF00392">
    <property type="entry name" value="GntR"/>
    <property type="match status" value="1"/>
</dbReference>
<keyword evidence="2" id="KW-0238">DNA-binding</keyword>
<dbReference type="Pfam" id="PF07729">
    <property type="entry name" value="FCD"/>
    <property type="match status" value="1"/>
</dbReference>
<sequence>MTTSMTSDGAPLEPDLGRPVERRALRDGVYDAILELLLEGRVKPGASLSIDALARQLGVSPTPVREAMVQLEHTGLVTRAALKGYRVAPPLSAERMSELVDARTILEVAAVRGAVPMSDAALLELKAAHSDHVLAGDHVKRVRARNDEPGWSAVRRYYTADWAFHRVILSHCGNQYLLQLAEFLSPQVHRLRQLLGHGLTDVDQALAEHGDILDAIAAGDNERAENAMRTHLLAVRARSLAES</sequence>
<name>A0A1C6SS15_9ACTN</name>
<dbReference type="Gene3D" id="1.20.120.530">
    <property type="entry name" value="GntR ligand-binding domain-like"/>
    <property type="match status" value="1"/>
</dbReference>
<evidence type="ECO:0000256" key="2">
    <source>
        <dbReference type="ARBA" id="ARBA00023125"/>
    </source>
</evidence>
<gene>
    <name evidence="5" type="ORF">GA0070624_4406</name>
</gene>
<evidence type="ECO:0000313" key="5">
    <source>
        <dbReference type="EMBL" id="SCL32139.1"/>
    </source>
</evidence>
<dbReference type="STRING" id="568872.GA0070624_4406"/>
<dbReference type="GO" id="GO:0003677">
    <property type="term" value="F:DNA binding"/>
    <property type="evidence" value="ECO:0007669"/>
    <property type="project" value="UniProtKB-KW"/>
</dbReference>
<organism evidence="5 6">
    <name type="scientific">Micromonospora rhizosphaerae</name>
    <dbReference type="NCBI Taxonomy" id="568872"/>
    <lineage>
        <taxon>Bacteria</taxon>
        <taxon>Bacillati</taxon>
        <taxon>Actinomycetota</taxon>
        <taxon>Actinomycetes</taxon>
        <taxon>Micromonosporales</taxon>
        <taxon>Micromonosporaceae</taxon>
        <taxon>Micromonospora</taxon>
    </lineage>
</organism>
<reference evidence="6" key="1">
    <citation type="submission" date="2016-06" db="EMBL/GenBank/DDBJ databases">
        <authorList>
            <person name="Varghese N."/>
            <person name="Submissions Spin"/>
        </authorList>
    </citation>
    <scope>NUCLEOTIDE SEQUENCE [LARGE SCALE GENOMIC DNA]</scope>
    <source>
        <strain evidence="6">DSM 45431</strain>
    </source>
</reference>
<dbReference type="AlphaFoldDB" id="A0A1C6SS15"/>
<dbReference type="SMART" id="SM00345">
    <property type="entry name" value="HTH_GNTR"/>
    <property type="match status" value="1"/>
</dbReference>
<proteinExistence type="predicted"/>
<dbReference type="GO" id="GO:0003700">
    <property type="term" value="F:DNA-binding transcription factor activity"/>
    <property type="evidence" value="ECO:0007669"/>
    <property type="project" value="InterPro"/>
</dbReference>
<dbReference type="SMART" id="SM00895">
    <property type="entry name" value="FCD"/>
    <property type="match status" value="1"/>
</dbReference>
<dbReference type="InterPro" id="IPR000524">
    <property type="entry name" value="Tscrpt_reg_HTH_GntR"/>
</dbReference>
<feature type="domain" description="HTH gntR-type" evidence="4">
    <location>
        <begin position="23"/>
        <end position="90"/>
    </location>
</feature>
<dbReference type="PANTHER" id="PTHR43537:SF45">
    <property type="entry name" value="GNTR FAMILY REGULATORY PROTEIN"/>
    <property type="match status" value="1"/>
</dbReference>
<evidence type="ECO:0000313" key="6">
    <source>
        <dbReference type="Proteomes" id="UP000199413"/>
    </source>
</evidence>
<dbReference type="InterPro" id="IPR011711">
    <property type="entry name" value="GntR_C"/>
</dbReference>
<dbReference type="SUPFAM" id="SSF48008">
    <property type="entry name" value="GntR ligand-binding domain-like"/>
    <property type="match status" value="1"/>
</dbReference>
<evidence type="ECO:0000256" key="3">
    <source>
        <dbReference type="ARBA" id="ARBA00023163"/>
    </source>
</evidence>
<dbReference type="PANTHER" id="PTHR43537">
    <property type="entry name" value="TRANSCRIPTIONAL REGULATOR, GNTR FAMILY"/>
    <property type="match status" value="1"/>
</dbReference>
<dbReference type="PROSITE" id="PS50949">
    <property type="entry name" value="HTH_GNTR"/>
    <property type="match status" value="1"/>
</dbReference>
<keyword evidence="1" id="KW-0805">Transcription regulation</keyword>
<dbReference type="InterPro" id="IPR008920">
    <property type="entry name" value="TF_FadR/GntR_C"/>
</dbReference>
<protein>
    <submittedName>
        <fullName evidence="5">Transcriptional regulator, GntR family</fullName>
    </submittedName>
</protein>
<dbReference type="InterPro" id="IPR036388">
    <property type="entry name" value="WH-like_DNA-bd_sf"/>
</dbReference>
<dbReference type="InterPro" id="IPR036390">
    <property type="entry name" value="WH_DNA-bd_sf"/>
</dbReference>
<dbReference type="Proteomes" id="UP000199413">
    <property type="component" value="Unassembled WGS sequence"/>
</dbReference>
<dbReference type="Gene3D" id="1.10.10.10">
    <property type="entry name" value="Winged helix-like DNA-binding domain superfamily/Winged helix DNA-binding domain"/>
    <property type="match status" value="1"/>
</dbReference>
<keyword evidence="3" id="KW-0804">Transcription</keyword>
<evidence type="ECO:0000256" key="1">
    <source>
        <dbReference type="ARBA" id="ARBA00023015"/>
    </source>
</evidence>
<evidence type="ECO:0000259" key="4">
    <source>
        <dbReference type="PROSITE" id="PS50949"/>
    </source>
</evidence>
<dbReference type="SUPFAM" id="SSF46785">
    <property type="entry name" value="Winged helix' DNA-binding domain"/>
    <property type="match status" value="1"/>
</dbReference>
<accession>A0A1C6SS15</accession>
<dbReference type="OrthoDB" id="3289286at2"/>
<dbReference type="CDD" id="cd07377">
    <property type="entry name" value="WHTH_GntR"/>
    <property type="match status" value="1"/>
</dbReference>
<keyword evidence="6" id="KW-1185">Reference proteome</keyword>
<dbReference type="EMBL" id="FMHV01000002">
    <property type="protein sequence ID" value="SCL32139.1"/>
    <property type="molecule type" value="Genomic_DNA"/>
</dbReference>